<comment type="similarity">
    <text evidence="1">Belongs to the CsgA/CsgB family.</text>
</comment>
<gene>
    <name evidence="4" type="ORF">GQR91_13580</name>
    <name evidence="5" type="ORF">SAMN05216557_10653</name>
</gene>
<protein>
    <submittedName>
        <fullName evidence="5">Curlin associated repeat-containing protein</fullName>
    </submittedName>
</protein>
<evidence type="ECO:0000256" key="2">
    <source>
        <dbReference type="ARBA" id="ARBA00022729"/>
    </source>
</evidence>
<dbReference type="OrthoDB" id="7594709at2"/>
<dbReference type="Proteomes" id="UP000436801">
    <property type="component" value="Unassembled WGS sequence"/>
</dbReference>
<name>A0A1G7P5Y5_9SPHN</name>
<dbReference type="EMBL" id="FNBI01000006">
    <property type="protein sequence ID" value="SDF80999.1"/>
    <property type="molecule type" value="Genomic_DNA"/>
</dbReference>
<keyword evidence="6" id="KW-1185">Reference proteome</keyword>
<evidence type="ECO:0000256" key="3">
    <source>
        <dbReference type="SAM" id="MobiDB-lite"/>
    </source>
</evidence>
<dbReference type="Pfam" id="PF07012">
    <property type="entry name" value="Curlin_rpt"/>
    <property type="match status" value="1"/>
</dbReference>
<dbReference type="AlphaFoldDB" id="A0A1G7P5Y5"/>
<dbReference type="InterPro" id="IPR009742">
    <property type="entry name" value="Curlin_rpt"/>
</dbReference>
<feature type="region of interest" description="Disordered" evidence="3">
    <location>
        <begin position="158"/>
        <end position="181"/>
    </location>
</feature>
<evidence type="ECO:0000256" key="1">
    <source>
        <dbReference type="ARBA" id="ARBA00009766"/>
    </source>
</evidence>
<keyword evidence="2" id="KW-0732">Signal</keyword>
<evidence type="ECO:0000313" key="4">
    <source>
        <dbReference type="EMBL" id="MWC44676.1"/>
    </source>
</evidence>
<organism evidence="5 6">
    <name type="scientific">Sphingomonas carotinifaciens</name>
    <dbReference type="NCBI Taxonomy" id="1166323"/>
    <lineage>
        <taxon>Bacteria</taxon>
        <taxon>Pseudomonadati</taxon>
        <taxon>Pseudomonadota</taxon>
        <taxon>Alphaproteobacteria</taxon>
        <taxon>Sphingomonadales</taxon>
        <taxon>Sphingomonadaceae</taxon>
        <taxon>Sphingomonas</taxon>
    </lineage>
</organism>
<sequence length="181" mass="18533">MTGPASLLLLIVGQVAAPAPSSAQQSVQIDQVGDAAVTATHRGGSRGAVRIDQDGDRNMADVAQMIAPPAYRPDDTAEASVAIYQRGSGNAASVRQFGMQGLMNEAILSQDGSGNIMRLEQSGAGNRAELEQTGDGNAMDARQIGDGNVLRWAQTGSGLPDLGITQTGGQTMAISQTGPGR</sequence>
<dbReference type="EMBL" id="WSUT01000005">
    <property type="protein sequence ID" value="MWC44676.1"/>
    <property type="molecule type" value="Genomic_DNA"/>
</dbReference>
<evidence type="ECO:0000313" key="5">
    <source>
        <dbReference type="EMBL" id="SDF80999.1"/>
    </source>
</evidence>
<dbReference type="GO" id="GO:0007155">
    <property type="term" value="P:cell adhesion"/>
    <property type="evidence" value="ECO:0007669"/>
    <property type="project" value="InterPro"/>
</dbReference>
<reference evidence="5 6" key="1">
    <citation type="submission" date="2016-10" db="EMBL/GenBank/DDBJ databases">
        <authorList>
            <person name="Varghese N."/>
            <person name="Submissions S."/>
        </authorList>
    </citation>
    <scope>NUCLEOTIDE SEQUENCE [LARGE SCALE GENOMIC DNA]</scope>
    <source>
        <strain evidence="5 6">S7-754</strain>
    </source>
</reference>
<dbReference type="GO" id="GO:0009289">
    <property type="term" value="C:pilus"/>
    <property type="evidence" value="ECO:0007669"/>
    <property type="project" value="InterPro"/>
</dbReference>
<dbReference type="Proteomes" id="UP000323502">
    <property type="component" value="Unassembled WGS sequence"/>
</dbReference>
<dbReference type="RefSeq" id="WP_149682878.1">
    <property type="nucleotide sequence ID" value="NZ_FNBI01000006.1"/>
</dbReference>
<reference evidence="4 7" key="2">
    <citation type="submission" date="2019-12" db="EMBL/GenBank/DDBJ databases">
        <authorList>
            <person name="Zheng J."/>
        </authorList>
    </citation>
    <scope>NUCLEOTIDE SEQUENCE [LARGE SCALE GENOMIC DNA]</scope>
    <source>
        <strain evidence="4 7">DSM 27347</strain>
    </source>
</reference>
<accession>A0A1G7P5Y5</accession>
<evidence type="ECO:0000313" key="7">
    <source>
        <dbReference type="Proteomes" id="UP000436801"/>
    </source>
</evidence>
<proteinExistence type="inferred from homology"/>
<feature type="compositionally biased region" description="Polar residues" evidence="3">
    <location>
        <begin position="164"/>
        <end position="181"/>
    </location>
</feature>
<evidence type="ECO:0000313" key="6">
    <source>
        <dbReference type="Proteomes" id="UP000323502"/>
    </source>
</evidence>